<dbReference type="Gene3D" id="3.30.40.10">
    <property type="entry name" value="Zinc/RING finger domain, C3HC4 (zinc finger)"/>
    <property type="match status" value="1"/>
</dbReference>
<evidence type="ECO:0000256" key="2">
    <source>
        <dbReference type="ARBA" id="ARBA00022771"/>
    </source>
</evidence>
<dbReference type="EMBL" id="MU003709">
    <property type="protein sequence ID" value="KAF2805512.1"/>
    <property type="molecule type" value="Genomic_DNA"/>
</dbReference>
<dbReference type="Pfam" id="PF13639">
    <property type="entry name" value="zf-RING_2"/>
    <property type="match status" value="1"/>
</dbReference>
<reference evidence="8" key="2">
    <citation type="submission" date="2020-04" db="EMBL/GenBank/DDBJ databases">
        <authorList>
            <consortium name="NCBI Genome Project"/>
        </authorList>
    </citation>
    <scope>NUCLEOTIDE SEQUENCE</scope>
    <source>
        <strain evidence="8">CBS 304.34</strain>
    </source>
</reference>
<keyword evidence="3" id="KW-0862">Zinc</keyword>
<name>A0A6A6Y9L1_9PEZI</name>
<dbReference type="GO" id="GO:0016567">
    <property type="term" value="P:protein ubiquitination"/>
    <property type="evidence" value="ECO:0007669"/>
    <property type="project" value="TreeGrafter"/>
</dbReference>
<dbReference type="PANTHER" id="PTHR22791">
    <property type="entry name" value="RING-TYPE DOMAIN-CONTAINING PROTEIN"/>
    <property type="match status" value="1"/>
</dbReference>
<dbReference type="PANTHER" id="PTHR22791:SF6">
    <property type="entry name" value="RING-TYPE DOMAIN-CONTAINING PROTEIN"/>
    <property type="match status" value="1"/>
</dbReference>
<evidence type="ECO:0000313" key="6">
    <source>
        <dbReference type="EMBL" id="KAF2805512.1"/>
    </source>
</evidence>
<dbReference type="GO" id="GO:0061630">
    <property type="term" value="F:ubiquitin protein ligase activity"/>
    <property type="evidence" value="ECO:0007669"/>
    <property type="project" value="TreeGrafter"/>
</dbReference>
<keyword evidence="7" id="KW-1185">Reference proteome</keyword>
<dbReference type="AlphaFoldDB" id="A0A6A6Y9L1"/>
<dbReference type="InterPro" id="IPR017907">
    <property type="entry name" value="Znf_RING_CS"/>
</dbReference>
<dbReference type="InterPro" id="IPR013083">
    <property type="entry name" value="Znf_RING/FYVE/PHD"/>
</dbReference>
<dbReference type="SUPFAM" id="SSF57850">
    <property type="entry name" value="RING/U-box"/>
    <property type="match status" value="1"/>
</dbReference>
<reference evidence="8" key="3">
    <citation type="submission" date="2025-04" db="UniProtKB">
        <authorList>
            <consortium name="RefSeq"/>
        </authorList>
    </citation>
    <scope>IDENTIFICATION</scope>
    <source>
        <strain evidence="8">CBS 304.34</strain>
    </source>
</reference>
<dbReference type="Proteomes" id="UP000504636">
    <property type="component" value="Unplaced"/>
</dbReference>
<reference evidence="6 8" key="1">
    <citation type="journal article" date="2020" name="Stud. Mycol.">
        <title>101 Dothideomycetes genomes: a test case for predicting lifestyles and emergence of pathogens.</title>
        <authorList>
            <person name="Haridas S."/>
            <person name="Albert R."/>
            <person name="Binder M."/>
            <person name="Bloem J."/>
            <person name="Labutti K."/>
            <person name="Salamov A."/>
            <person name="Andreopoulos B."/>
            <person name="Baker S."/>
            <person name="Barry K."/>
            <person name="Bills G."/>
            <person name="Bluhm B."/>
            <person name="Cannon C."/>
            <person name="Castanera R."/>
            <person name="Culley D."/>
            <person name="Daum C."/>
            <person name="Ezra D."/>
            <person name="Gonzalez J."/>
            <person name="Henrissat B."/>
            <person name="Kuo A."/>
            <person name="Liang C."/>
            <person name="Lipzen A."/>
            <person name="Lutzoni F."/>
            <person name="Magnuson J."/>
            <person name="Mondo S."/>
            <person name="Nolan M."/>
            <person name="Ohm R."/>
            <person name="Pangilinan J."/>
            <person name="Park H.-J."/>
            <person name="Ramirez L."/>
            <person name="Alfaro M."/>
            <person name="Sun H."/>
            <person name="Tritt A."/>
            <person name="Yoshinaga Y."/>
            <person name="Zwiers L.-H."/>
            <person name="Turgeon B."/>
            <person name="Goodwin S."/>
            <person name="Spatafora J."/>
            <person name="Crous P."/>
            <person name="Grigoriev I."/>
        </authorList>
    </citation>
    <scope>NUCLEOTIDE SEQUENCE</scope>
    <source>
        <strain evidence="6 8">CBS 304.34</strain>
    </source>
</reference>
<evidence type="ECO:0000256" key="3">
    <source>
        <dbReference type="ARBA" id="ARBA00022833"/>
    </source>
</evidence>
<proteinExistence type="predicted"/>
<dbReference type="GeneID" id="54463215"/>
<evidence type="ECO:0000259" key="5">
    <source>
        <dbReference type="PROSITE" id="PS50089"/>
    </source>
</evidence>
<dbReference type="OrthoDB" id="3693801at2759"/>
<sequence length="369" mass="42373">MGMSGSLPQTSLLLDLERIPHNQCDEGCEHYTDHVGMHMFGHINLVLKTYHHLLREEWRKRNSPNEPEPLVYDEYNPPARYVRLFNMAMDFGSRPNHRHESTQTLSASWVSFLERLCRFEHLVANWRSIVGLTLPHILDPGTDWDEPKPINAETLTQIVNSALDELGPANSPTAEDTDPDCPICFDPYNTADRHRVSTKKCNHSMCMSCVTEWTTGENENANKCPFCRRELFPRRLTPRQETLAQIATESDGAFRASLLPLVRDADTRRRIAAWKGCFAPFMEEMGTNMWDFAYILAGFEITFRNDDDDGRVAIVAARMQAMLDHVDHLVAGFLGRRELAERYRERSHEWAKIARLDSIEEILRGEGGE</sequence>
<dbReference type="PROSITE" id="PS50089">
    <property type="entry name" value="ZF_RING_2"/>
    <property type="match status" value="1"/>
</dbReference>
<gene>
    <name evidence="6 8" type="ORF">BDZ99DRAFT_480224</name>
</gene>
<accession>A0A6A6Y9L1</accession>
<evidence type="ECO:0000313" key="7">
    <source>
        <dbReference type="Proteomes" id="UP000504636"/>
    </source>
</evidence>
<dbReference type="SMART" id="SM00184">
    <property type="entry name" value="RING"/>
    <property type="match status" value="1"/>
</dbReference>
<keyword evidence="2 4" id="KW-0863">Zinc-finger</keyword>
<evidence type="ECO:0000256" key="1">
    <source>
        <dbReference type="ARBA" id="ARBA00022723"/>
    </source>
</evidence>
<evidence type="ECO:0000256" key="4">
    <source>
        <dbReference type="PROSITE-ProRule" id="PRU00175"/>
    </source>
</evidence>
<keyword evidence="1" id="KW-0479">Metal-binding</keyword>
<dbReference type="InterPro" id="IPR001841">
    <property type="entry name" value="Znf_RING"/>
</dbReference>
<dbReference type="RefSeq" id="XP_033572476.1">
    <property type="nucleotide sequence ID" value="XM_033722322.1"/>
</dbReference>
<dbReference type="GO" id="GO:0008270">
    <property type="term" value="F:zinc ion binding"/>
    <property type="evidence" value="ECO:0007669"/>
    <property type="project" value="UniProtKB-KW"/>
</dbReference>
<protein>
    <recommendedName>
        <fullName evidence="5">RING-type domain-containing protein</fullName>
    </recommendedName>
</protein>
<feature type="domain" description="RING-type" evidence="5">
    <location>
        <begin position="181"/>
        <end position="228"/>
    </location>
</feature>
<dbReference type="PROSITE" id="PS00518">
    <property type="entry name" value="ZF_RING_1"/>
    <property type="match status" value="1"/>
</dbReference>
<dbReference type="InterPro" id="IPR051435">
    <property type="entry name" value="RING_finger_E3_ubiq-ligases"/>
</dbReference>
<evidence type="ECO:0000313" key="8">
    <source>
        <dbReference type="RefSeq" id="XP_033572476.1"/>
    </source>
</evidence>
<organism evidence="6">
    <name type="scientific">Mytilinidion resinicola</name>
    <dbReference type="NCBI Taxonomy" id="574789"/>
    <lineage>
        <taxon>Eukaryota</taxon>
        <taxon>Fungi</taxon>
        <taxon>Dikarya</taxon>
        <taxon>Ascomycota</taxon>
        <taxon>Pezizomycotina</taxon>
        <taxon>Dothideomycetes</taxon>
        <taxon>Pleosporomycetidae</taxon>
        <taxon>Mytilinidiales</taxon>
        <taxon>Mytilinidiaceae</taxon>
        <taxon>Mytilinidion</taxon>
    </lineage>
</organism>